<keyword evidence="3" id="KW-1185">Reference proteome</keyword>
<organism evidence="2 3">
    <name type="scientific">Gossypium darwinii</name>
    <name type="common">Darwin's cotton</name>
    <name type="synonym">Gossypium barbadense var. darwinii</name>
    <dbReference type="NCBI Taxonomy" id="34276"/>
    <lineage>
        <taxon>Eukaryota</taxon>
        <taxon>Viridiplantae</taxon>
        <taxon>Streptophyta</taxon>
        <taxon>Embryophyta</taxon>
        <taxon>Tracheophyta</taxon>
        <taxon>Spermatophyta</taxon>
        <taxon>Magnoliopsida</taxon>
        <taxon>eudicotyledons</taxon>
        <taxon>Gunneridae</taxon>
        <taxon>Pentapetalae</taxon>
        <taxon>rosids</taxon>
        <taxon>malvids</taxon>
        <taxon>Malvales</taxon>
        <taxon>Malvaceae</taxon>
        <taxon>Malvoideae</taxon>
        <taxon>Gossypium</taxon>
    </lineage>
</organism>
<reference evidence="2 3" key="1">
    <citation type="submission" date="2019-06" db="EMBL/GenBank/DDBJ databases">
        <title>WGS assembly of Gossypium darwinii.</title>
        <authorList>
            <person name="Chen Z.J."/>
            <person name="Sreedasyam A."/>
            <person name="Ando A."/>
            <person name="Song Q."/>
            <person name="De L."/>
            <person name="Hulse-Kemp A."/>
            <person name="Ding M."/>
            <person name="Ye W."/>
            <person name="Kirkbride R."/>
            <person name="Jenkins J."/>
            <person name="Plott C."/>
            <person name="Lovell J."/>
            <person name="Lin Y.-M."/>
            <person name="Vaughn R."/>
            <person name="Liu B."/>
            <person name="Li W."/>
            <person name="Simpson S."/>
            <person name="Scheffler B."/>
            <person name="Saski C."/>
            <person name="Grover C."/>
            <person name="Hu G."/>
            <person name="Conover J."/>
            <person name="Carlson J."/>
            <person name="Shu S."/>
            <person name="Boston L."/>
            <person name="Williams M."/>
            <person name="Peterson D."/>
            <person name="Mcgee K."/>
            <person name="Jones D."/>
            <person name="Wendel J."/>
            <person name="Stelly D."/>
            <person name="Grimwood J."/>
            <person name="Schmutz J."/>
        </authorList>
    </citation>
    <scope>NUCLEOTIDE SEQUENCE [LARGE SCALE GENOMIC DNA]</scope>
    <source>
        <strain evidence="2">1808015.09</strain>
    </source>
</reference>
<dbReference type="AlphaFoldDB" id="A0A5D2D5Z7"/>
<gene>
    <name evidence="2" type="ORF">ES288_D03G056300v1</name>
</gene>
<sequence>GESVCITPIPRAHHQTGVWLGVPPLLSILAVIAILMFKRRLGIPPNSEFSFPFSALILSEVSLPYCKFDFHQDKQASIPVLLTSDIACKKVLPFLVQTIKHVCYYFLLKWLV</sequence>
<keyword evidence="1" id="KW-0812">Transmembrane</keyword>
<feature type="transmembrane region" description="Helical" evidence="1">
    <location>
        <begin position="18"/>
        <end position="37"/>
    </location>
</feature>
<keyword evidence="1" id="KW-0472">Membrane</keyword>
<keyword evidence="1" id="KW-1133">Transmembrane helix</keyword>
<feature type="non-terminal residue" evidence="2">
    <location>
        <position position="1"/>
    </location>
</feature>
<name>A0A5D2D5Z7_GOSDA</name>
<protein>
    <submittedName>
        <fullName evidence="2">Uncharacterized protein</fullName>
    </submittedName>
</protein>
<dbReference type="Proteomes" id="UP000323506">
    <property type="component" value="Chromosome D03"/>
</dbReference>
<proteinExistence type="predicted"/>
<evidence type="ECO:0000313" key="3">
    <source>
        <dbReference type="Proteomes" id="UP000323506"/>
    </source>
</evidence>
<evidence type="ECO:0000313" key="2">
    <source>
        <dbReference type="EMBL" id="TYG75733.1"/>
    </source>
</evidence>
<accession>A0A5D2D5Z7</accession>
<dbReference type="EMBL" id="CM017703">
    <property type="protein sequence ID" value="TYG75733.1"/>
    <property type="molecule type" value="Genomic_DNA"/>
</dbReference>
<evidence type="ECO:0000256" key="1">
    <source>
        <dbReference type="SAM" id="Phobius"/>
    </source>
</evidence>